<evidence type="ECO:0000256" key="4">
    <source>
        <dbReference type="ARBA" id="ARBA00023163"/>
    </source>
</evidence>
<dbReference type="PIRSF" id="PIRSF019455">
    <property type="entry name" value="CopR_AtkY"/>
    <property type="match status" value="1"/>
</dbReference>
<dbReference type="EMBL" id="CP099490">
    <property type="protein sequence ID" value="USQ76502.1"/>
    <property type="molecule type" value="Genomic_DNA"/>
</dbReference>
<comment type="similarity">
    <text evidence="1">Belongs to the BlaI transcriptional regulatory family.</text>
</comment>
<organism evidence="5 6">
    <name type="scientific">Ornithinimicrobium cryptoxanthini</name>
    <dbReference type="NCBI Taxonomy" id="2934161"/>
    <lineage>
        <taxon>Bacteria</taxon>
        <taxon>Bacillati</taxon>
        <taxon>Actinomycetota</taxon>
        <taxon>Actinomycetes</taxon>
        <taxon>Micrococcales</taxon>
        <taxon>Ornithinimicrobiaceae</taxon>
        <taxon>Ornithinimicrobium</taxon>
    </lineage>
</organism>
<dbReference type="RefSeq" id="WP_252621206.1">
    <property type="nucleotide sequence ID" value="NZ_CP099490.1"/>
</dbReference>
<sequence>MWPFGASLGDLERAVMDVLWDADGALSVREVHEQLATDRDLAYTTVMTVLDRLAKKKVATRVRDGRAWQYSPAGSREEMTAATMRTTLRSLDNADRRSAMMHFIGTASADEIADLQAALDTVADKHAG</sequence>
<keyword evidence="2" id="KW-0805">Transcription regulation</keyword>
<reference evidence="5" key="1">
    <citation type="submission" date="2022-06" db="EMBL/GenBank/DDBJ databases">
        <title>Ornithinimicrobium JY.X270.</title>
        <authorList>
            <person name="Huang Y."/>
        </authorList>
    </citation>
    <scope>NUCLEOTIDE SEQUENCE</scope>
    <source>
        <strain evidence="5">JY.X270</strain>
    </source>
</reference>
<keyword evidence="3" id="KW-0238">DNA-binding</keyword>
<keyword evidence="4" id="KW-0804">Transcription</keyword>
<evidence type="ECO:0000256" key="3">
    <source>
        <dbReference type="ARBA" id="ARBA00023125"/>
    </source>
</evidence>
<proteinExistence type="inferred from homology"/>
<evidence type="ECO:0000313" key="6">
    <source>
        <dbReference type="Proteomes" id="UP001056535"/>
    </source>
</evidence>
<gene>
    <name evidence="5" type="ORF">NF557_00775</name>
</gene>
<dbReference type="InterPro" id="IPR036390">
    <property type="entry name" value="WH_DNA-bd_sf"/>
</dbReference>
<evidence type="ECO:0000256" key="1">
    <source>
        <dbReference type="ARBA" id="ARBA00011046"/>
    </source>
</evidence>
<dbReference type="Pfam" id="PF03965">
    <property type="entry name" value="Penicillinase_R"/>
    <property type="match status" value="1"/>
</dbReference>
<dbReference type="SUPFAM" id="SSF46785">
    <property type="entry name" value="Winged helix' DNA-binding domain"/>
    <property type="match status" value="1"/>
</dbReference>
<dbReference type="Proteomes" id="UP001056535">
    <property type="component" value="Chromosome"/>
</dbReference>
<accession>A0ABY4YIP9</accession>
<keyword evidence="6" id="KW-1185">Reference proteome</keyword>
<evidence type="ECO:0000256" key="2">
    <source>
        <dbReference type="ARBA" id="ARBA00023015"/>
    </source>
</evidence>
<protein>
    <submittedName>
        <fullName evidence="5">BlaI/MecI/CopY family transcriptional regulator</fullName>
    </submittedName>
</protein>
<dbReference type="Gene3D" id="1.10.10.10">
    <property type="entry name" value="Winged helix-like DNA-binding domain superfamily/Winged helix DNA-binding domain"/>
    <property type="match status" value="1"/>
</dbReference>
<dbReference type="InterPro" id="IPR005650">
    <property type="entry name" value="BlaI_family"/>
</dbReference>
<dbReference type="Gene3D" id="6.10.140.850">
    <property type="match status" value="1"/>
</dbReference>
<name>A0ABY4YIP9_9MICO</name>
<dbReference type="InterPro" id="IPR036388">
    <property type="entry name" value="WH-like_DNA-bd_sf"/>
</dbReference>
<evidence type="ECO:0000313" key="5">
    <source>
        <dbReference type="EMBL" id="USQ76502.1"/>
    </source>
</evidence>